<organism evidence="1 2">
    <name type="scientific">Tissierella creatinophila DSM 6911</name>
    <dbReference type="NCBI Taxonomy" id="1123403"/>
    <lineage>
        <taxon>Bacteria</taxon>
        <taxon>Bacillati</taxon>
        <taxon>Bacillota</taxon>
        <taxon>Tissierellia</taxon>
        <taxon>Tissierellales</taxon>
        <taxon>Tissierellaceae</taxon>
        <taxon>Tissierella</taxon>
    </lineage>
</organism>
<dbReference type="AlphaFoldDB" id="A0A1U7M2Y0"/>
<name>A0A1U7M2Y0_TISCR</name>
<dbReference type="OrthoDB" id="2439638at2"/>
<reference evidence="1 2" key="1">
    <citation type="submission" date="2016-02" db="EMBL/GenBank/DDBJ databases">
        <title>Genome sequence of Tissierella creatinophila DSM 6911.</title>
        <authorList>
            <person name="Poehlein A."/>
            <person name="Daniel R."/>
        </authorList>
    </citation>
    <scope>NUCLEOTIDE SEQUENCE [LARGE SCALE GENOMIC DNA]</scope>
    <source>
        <strain evidence="1 2">DSM 6911</strain>
    </source>
</reference>
<dbReference type="EMBL" id="LTDM01000065">
    <property type="protein sequence ID" value="OLS01635.1"/>
    <property type="molecule type" value="Genomic_DNA"/>
</dbReference>
<dbReference type="RefSeq" id="WP_075728490.1">
    <property type="nucleotide sequence ID" value="NZ_LTDM01000065.1"/>
</dbReference>
<evidence type="ECO:0000313" key="1">
    <source>
        <dbReference type="EMBL" id="OLS01635.1"/>
    </source>
</evidence>
<sequence length="108" mass="12638">MSSKFNDIKCRDINFIRESVVEETFKKSIGKKVLILTQEFPFLVIGKIKNVEGDYVFVDVETTHIDPLENRVFRIHLDRVEVFYIEKPGKLIPKISHRDYCTSKGCDE</sequence>
<keyword evidence="2" id="KW-1185">Reference proteome</keyword>
<evidence type="ECO:0000313" key="2">
    <source>
        <dbReference type="Proteomes" id="UP000186112"/>
    </source>
</evidence>
<proteinExistence type="predicted"/>
<protein>
    <submittedName>
        <fullName evidence="1">Uncharacterized protein</fullName>
    </submittedName>
</protein>
<gene>
    <name evidence="1" type="ORF">TICRE_24590</name>
</gene>
<comment type="caution">
    <text evidence="1">The sequence shown here is derived from an EMBL/GenBank/DDBJ whole genome shotgun (WGS) entry which is preliminary data.</text>
</comment>
<accession>A0A1U7M2Y0</accession>
<dbReference type="Proteomes" id="UP000186112">
    <property type="component" value="Unassembled WGS sequence"/>
</dbReference>